<dbReference type="Proteomes" id="UP000695000">
    <property type="component" value="Unplaced"/>
</dbReference>
<protein>
    <submittedName>
        <fullName evidence="4">Uncharacterized protein LOC108567302</fullName>
    </submittedName>
</protein>
<feature type="chain" id="PRO_5045547993" evidence="2">
    <location>
        <begin position="19"/>
        <end position="147"/>
    </location>
</feature>
<sequence>MIKQLFMVVALCAALTLAYEADVEPVFDRYGQEFYLIPAQEYRIARHRRDSDHNIKHKTWGYNDEKNGDVIGLEGKYTHRPSDSELGVHAEKRQRGNSHAQVSGKTQFENDDGNARLSVGGNVNKQWNQRGQSHTGYGWEVEGDWDF</sequence>
<evidence type="ECO:0000256" key="1">
    <source>
        <dbReference type="SAM" id="MobiDB-lite"/>
    </source>
</evidence>
<feature type="region of interest" description="Disordered" evidence="1">
    <location>
        <begin position="89"/>
        <end position="115"/>
    </location>
</feature>
<gene>
    <name evidence="4" type="primary">LOC108567302</name>
</gene>
<feature type="compositionally biased region" description="Polar residues" evidence="1">
    <location>
        <begin position="97"/>
        <end position="107"/>
    </location>
</feature>
<keyword evidence="3" id="KW-1185">Reference proteome</keyword>
<evidence type="ECO:0000313" key="3">
    <source>
        <dbReference type="Proteomes" id="UP000695000"/>
    </source>
</evidence>
<accession>A0ABM1N8L3</accession>
<organism evidence="3 4">
    <name type="scientific">Nicrophorus vespilloides</name>
    <name type="common">Boreal carrion beetle</name>
    <dbReference type="NCBI Taxonomy" id="110193"/>
    <lineage>
        <taxon>Eukaryota</taxon>
        <taxon>Metazoa</taxon>
        <taxon>Ecdysozoa</taxon>
        <taxon>Arthropoda</taxon>
        <taxon>Hexapoda</taxon>
        <taxon>Insecta</taxon>
        <taxon>Pterygota</taxon>
        <taxon>Neoptera</taxon>
        <taxon>Endopterygota</taxon>
        <taxon>Coleoptera</taxon>
        <taxon>Polyphaga</taxon>
        <taxon>Staphyliniformia</taxon>
        <taxon>Silphidae</taxon>
        <taxon>Nicrophorinae</taxon>
        <taxon>Nicrophorus</taxon>
    </lineage>
</organism>
<feature type="signal peptide" evidence="2">
    <location>
        <begin position="1"/>
        <end position="18"/>
    </location>
</feature>
<reference evidence="4" key="1">
    <citation type="submission" date="2025-08" db="UniProtKB">
        <authorList>
            <consortium name="RefSeq"/>
        </authorList>
    </citation>
    <scope>IDENTIFICATION</scope>
    <source>
        <tissue evidence="4">Whole Larva</tissue>
    </source>
</reference>
<dbReference type="GeneID" id="108567302"/>
<dbReference type="RefSeq" id="XP_017783163.1">
    <property type="nucleotide sequence ID" value="XM_017927674.1"/>
</dbReference>
<evidence type="ECO:0000256" key="2">
    <source>
        <dbReference type="SAM" id="SignalP"/>
    </source>
</evidence>
<name>A0ABM1N8L3_NICVS</name>
<keyword evidence="2" id="KW-0732">Signal</keyword>
<proteinExistence type="predicted"/>
<evidence type="ECO:0000313" key="4">
    <source>
        <dbReference type="RefSeq" id="XP_017783163.1"/>
    </source>
</evidence>